<reference evidence="1" key="1">
    <citation type="submission" date="2014-11" db="EMBL/GenBank/DDBJ databases">
        <authorList>
            <person name="Amaro Gonzalez C."/>
        </authorList>
    </citation>
    <scope>NUCLEOTIDE SEQUENCE</scope>
</reference>
<dbReference type="EMBL" id="GBXM01067386">
    <property type="protein sequence ID" value="JAH41191.1"/>
    <property type="molecule type" value="Transcribed_RNA"/>
</dbReference>
<protein>
    <submittedName>
        <fullName evidence="1">Uncharacterized protein</fullName>
    </submittedName>
</protein>
<organism evidence="1">
    <name type="scientific">Anguilla anguilla</name>
    <name type="common">European freshwater eel</name>
    <name type="synonym">Muraena anguilla</name>
    <dbReference type="NCBI Taxonomy" id="7936"/>
    <lineage>
        <taxon>Eukaryota</taxon>
        <taxon>Metazoa</taxon>
        <taxon>Chordata</taxon>
        <taxon>Craniata</taxon>
        <taxon>Vertebrata</taxon>
        <taxon>Euteleostomi</taxon>
        <taxon>Actinopterygii</taxon>
        <taxon>Neopterygii</taxon>
        <taxon>Teleostei</taxon>
        <taxon>Anguilliformes</taxon>
        <taxon>Anguillidae</taxon>
        <taxon>Anguilla</taxon>
    </lineage>
</organism>
<name>A0A0E9SIP4_ANGAN</name>
<evidence type="ECO:0000313" key="1">
    <source>
        <dbReference type="EMBL" id="JAH41191.1"/>
    </source>
</evidence>
<proteinExistence type="predicted"/>
<sequence>MPVTIINLIKNPGKCDKSLFLHPAMNTTY</sequence>
<reference evidence="1" key="2">
    <citation type="journal article" date="2015" name="Fish Shellfish Immunol.">
        <title>Early steps in the European eel (Anguilla anguilla)-Vibrio vulnificus interaction in the gills: Role of the RtxA13 toxin.</title>
        <authorList>
            <person name="Callol A."/>
            <person name="Pajuelo D."/>
            <person name="Ebbesson L."/>
            <person name="Teles M."/>
            <person name="MacKenzie S."/>
            <person name="Amaro C."/>
        </authorList>
    </citation>
    <scope>NUCLEOTIDE SEQUENCE</scope>
</reference>
<accession>A0A0E9SIP4</accession>
<dbReference type="AlphaFoldDB" id="A0A0E9SIP4"/>